<feature type="transmembrane region" description="Helical" evidence="8">
    <location>
        <begin position="182"/>
        <end position="199"/>
    </location>
</feature>
<evidence type="ECO:0000256" key="5">
    <source>
        <dbReference type="ARBA" id="ARBA00023002"/>
    </source>
</evidence>
<feature type="transmembrane region" description="Helical" evidence="8">
    <location>
        <begin position="235"/>
        <end position="257"/>
    </location>
</feature>
<feature type="transmembrane region" description="Helical" evidence="8">
    <location>
        <begin position="108"/>
        <end position="127"/>
    </location>
</feature>
<keyword evidence="6 8" id="KW-0472">Membrane</keyword>
<dbReference type="PANTHER" id="PTHR42682">
    <property type="entry name" value="HYDROGENASE-4 COMPONENT F"/>
    <property type="match status" value="1"/>
</dbReference>
<dbReference type="InterPro" id="IPR003918">
    <property type="entry name" value="NADH_UbQ_OxRdtase"/>
</dbReference>
<feature type="transmembrane region" description="Helical" evidence="8">
    <location>
        <begin position="205"/>
        <end position="223"/>
    </location>
</feature>
<feature type="transmembrane region" description="Helical" evidence="8">
    <location>
        <begin position="277"/>
        <end position="300"/>
    </location>
</feature>
<gene>
    <name evidence="10" type="ORF">ISALK_00745</name>
</gene>
<evidence type="ECO:0000313" key="11">
    <source>
        <dbReference type="Proteomes" id="UP000449710"/>
    </source>
</evidence>
<dbReference type="InterPro" id="IPR052175">
    <property type="entry name" value="ComplexI-like_HydComp"/>
</dbReference>
<keyword evidence="2" id="KW-1003">Cell membrane</keyword>
<dbReference type="Proteomes" id="UP000449710">
    <property type="component" value="Unassembled WGS sequence"/>
</dbReference>
<dbReference type="GO" id="GO:0005886">
    <property type="term" value="C:plasma membrane"/>
    <property type="evidence" value="ECO:0007669"/>
    <property type="project" value="UniProtKB-SubCell"/>
</dbReference>
<dbReference type="Pfam" id="PF00361">
    <property type="entry name" value="Proton_antipo_M"/>
    <property type="match status" value="1"/>
</dbReference>
<accession>A0AA43XHM8</accession>
<feature type="transmembrane region" description="Helical" evidence="8">
    <location>
        <begin position="459"/>
        <end position="477"/>
    </location>
</feature>
<evidence type="ECO:0000256" key="1">
    <source>
        <dbReference type="ARBA" id="ARBA00004651"/>
    </source>
</evidence>
<evidence type="ECO:0000313" key="10">
    <source>
        <dbReference type="EMBL" id="NBG87017.1"/>
    </source>
</evidence>
<dbReference type="RefSeq" id="WP_160718325.1">
    <property type="nucleotide sequence ID" value="NZ_SUMG01000001.1"/>
</dbReference>
<evidence type="ECO:0000256" key="2">
    <source>
        <dbReference type="ARBA" id="ARBA00022475"/>
    </source>
</evidence>
<sequence length="683" mass="76455">MKDLNSKQKENILQRIIGNLDSFCVNCILVFVLTIFLVGIFIIITMGAGTGTQGEFIFDTKFSIAETFVNLINNIPYLPFIAILIPLVGGPIEAYFGRKSETLRDSTVVNSTFVTFLMILAMYPQVVEGSIDYFIPGVFGVGLHFTVDMLGFIMAMTAGVLWLMVTIYTRDYMRIERHRNRFSLWMAVTFGGILGTIFAGDILTMFLFFEMMTLTSYMLVAHNQSKESMLAGNNYIYMGVAGGLSILLGIILLYVYTGTLEFVPLAAELNELGWIKYLITLFFVLGFGVKAGMLPLHIWLPKAHPVAPTPASALLSGILIKVGAFGLLRIITSFFIPDITALGELDPTLWSVSENLGAVIIWVGIATMTVGVFMALQQSHMKKMLAYHSISQMGYIVMGIGVAAYLGDYGAMGFTGAVYHIVNHALFKGLLFMVAGLVYLRTREQDMYKLGGLWKKMPFTALVCLIAALGITGMPGFNGFASKSMLHHAIIEAYEYGHHSFRYAEVMFTIVSAGTVCSFIKLFGYVFLGKTPEKYQNIEGDNGMMDMAMAGLAILIVAIGQAPNYFLNAFLIPSARQFVYDPYFIESYLVDMNFFNYADISIMFWIYLFGFGIFFIGSRYHLFHLTMPDWMDVETTLYRPMYNLVYKNAIKITDRYEMTIIKEDVIIYTVILTVALIILTRII</sequence>
<feature type="domain" description="NADH:quinone oxidoreductase/Mrp antiporter transmembrane" evidence="9">
    <location>
        <begin position="199"/>
        <end position="496"/>
    </location>
</feature>
<feature type="transmembrane region" description="Helical" evidence="8">
    <location>
        <begin position="312"/>
        <end position="336"/>
    </location>
</feature>
<protein>
    <submittedName>
        <fullName evidence="10">Proton-conducting membrane transporter</fullName>
    </submittedName>
</protein>
<dbReference type="GO" id="GO:0016491">
    <property type="term" value="F:oxidoreductase activity"/>
    <property type="evidence" value="ECO:0007669"/>
    <property type="project" value="UniProtKB-KW"/>
</dbReference>
<dbReference type="AlphaFoldDB" id="A0AA43XHM8"/>
<comment type="caution">
    <text evidence="10">The sequence shown here is derived from an EMBL/GenBank/DDBJ whole genome shotgun (WGS) entry which is preliminary data.</text>
</comment>
<evidence type="ECO:0000259" key="9">
    <source>
        <dbReference type="Pfam" id="PF00361"/>
    </source>
</evidence>
<dbReference type="PRINTS" id="PR01437">
    <property type="entry name" value="NUOXDRDTASE4"/>
</dbReference>
<name>A0AA43XHM8_9CLOT</name>
<evidence type="ECO:0000256" key="7">
    <source>
        <dbReference type="RuleBase" id="RU000320"/>
    </source>
</evidence>
<evidence type="ECO:0000256" key="6">
    <source>
        <dbReference type="ARBA" id="ARBA00023136"/>
    </source>
</evidence>
<keyword evidence="4 8" id="KW-1133">Transmembrane helix</keyword>
<evidence type="ECO:0000256" key="8">
    <source>
        <dbReference type="SAM" id="Phobius"/>
    </source>
</evidence>
<feature type="transmembrane region" description="Helical" evidence="8">
    <location>
        <begin position="147"/>
        <end position="170"/>
    </location>
</feature>
<feature type="transmembrane region" description="Helical" evidence="8">
    <location>
        <begin position="77"/>
        <end position="96"/>
    </location>
</feature>
<feature type="transmembrane region" description="Helical" evidence="8">
    <location>
        <begin position="385"/>
        <end position="406"/>
    </location>
</feature>
<feature type="transmembrane region" description="Helical" evidence="8">
    <location>
        <begin position="665"/>
        <end position="682"/>
    </location>
</feature>
<dbReference type="EMBL" id="SUMG01000001">
    <property type="protein sequence ID" value="NBG87017.1"/>
    <property type="molecule type" value="Genomic_DNA"/>
</dbReference>
<dbReference type="GO" id="GO:0042773">
    <property type="term" value="P:ATP synthesis coupled electron transport"/>
    <property type="evidence" value="ECO:0007669"/>
    <property type="project" value="InterPro"/>
</dbReference>
<evidence type="ECO:0000256" key="3">
    <source>
        <dbReference type="ARBA" id="ARBA00022692"/>
    </source>
</evidence>
<feature type="transmembrane region" description="Helical" evidence="8">
    <location>
        <begin position="20"/>
        <end position="44"/>
    </location>
</feature>
<comment type="subcellular location">
    <subcellularLocation>
        <location evidence="1">Cell membrane</location>
        <topology evidence="1">Multi-pass membrane protein</topology>
    </subcellularLocation>
    <subcellularLocation>
        <location evidence="7">Membrane</location>
        <topology evidence="7">Multi-pass membrane protein</topology>
    </subcellularLocation>
</comment>
<keyword evidence="3 7" id="KW-0812">Transmembrane</keyword>
<dbReference type="PANTHER" id="PTHR42682:SF4">
    <property type="entry name" value="NADH-UBIQUINONE_PLASTOQUINONE"/>
    <property type="match status" value="1"/>
</dbReference>
<feature type="transmembrane region" description="Helical" evidence="8">
    <location>
        <begin position="549"/>
        <end position="574"/>
    </location>
</feature>
<organism evidence="10 11">
    <name type="scientific">Isachenkonia alkalipeptolytica</name>
    <dbReference type="NCBI Taxonomy" id="2565777"/>
    <lineage>
        <taxon>Bacteria</taxon>
        <taxon>Bacillati</taxon>
        <taxon>Bacillota</taxon>
        <taxon>Clostridia</taxon>
        <taxon>Eubacteriales</taxon>
        <taxon>Clostridiaceae</taxon>
        <taxon>Isachenkonia</taxon>
    </lineage>
</organism>
<reference evidence="10 11" key="1">
    <citation type="submission" date="2019-04" db="EMBL/GenBank/DDBJ databases">
        <title>Isachenkonia alkalipeptolytica gen. nov. sp. nov. a new anaerobic, alkiliphilic organothrophic bacterium capable to reduce synthesized ferrihydrite isolated from a soda lake.</title>
        <authorList>
            <person name="Toshchakov S.V."/>
            <person name="Zavarzina D.G."/>
            <person name="Zhilina T.N."/>
            <person name="Kostrikina N.A."/>
            <person name="Kublanov I.V."/>
        </authorList>
    </citation>
    <scope>NUCLEOTIDE SEQUENCE [LARGE SCALE GENOMIC DNA]</scope>
    <source>
        <strain evidence="10 11">Z-1701</strain>
    </source>
</reference>
<feature type="transmembrane region" description="Helical" evidence="8">
    <location>
        <begin position="594"/>
        <end position="617"/>
    </location>
</feature>
<keyword evidence="5" id="KW-0560">Oxidoreductase</keyword>
<feature type="transmembrane region" description="Helical" evidence="8">
    <location>
        <begin position="356"/>
        <end position="376"/>
    </location>
</feature>
<evidence type="ECO:0000256" key="4">
    <source>
        <dbReference type="ARBA" id="ARBA00022989"/>
    </source>
</evidence>
<keyword evidence="11" id="KW-1185">Reference proteome</keyword>
<feature type="transmembrane region" description="Helical" evidence="8">
    <location>
        <begin position="506"/>
        <end position="528"/>
    </location>
</feature>
<dbReference type="InterPro" id="IPR001750">
    <property type="entry name" value="ND/Mrp_TM"/>
</dbReference>
<proteinExistence type="predicted"/>
<dbReference type="GO" id="GO:0008137">
    <property type="term" value="F:NADH dehydrogenase (ubiquinone) activity"/>
    <property type="evidence" value="ECO:0007669"/>
    <property type="project" value="InterPro"/>
</dbReference>
<feature type="transmembrane region" description="Helical" evidence="8">
    <location>
        <begin position="418"/>
        <end position="439"/>
    </location>
</feature>